<dbReference type="STRING" id="203907.Bfl428"/>
<feature type="binding site" evidence="4">
    <location>
        <position position="81"/>
    </location>
    <ligand>
        <name>anthranilate</name>
        <dbReference type="ChEBI" id="CHEBI:16567"/>
        <label>1</label>
    </ligand>
</feature>
<evidence type="ECO:0000313" key="8">
    <source>
        <dbReference type="Proteomes" id="UP000002192"/>
    </source>
</evidence>
<feature type="binding site" evidence="4">
    <location>
        <position position="112"/>
    </location>
    <ligand>
        <name>anthranilate</name>
        <dbReference type="ChEBI" id="CHEBI:16567"/>
        <label>1</label>
    </ligand>
</feature>
<feature type="binding site" evidence="4">
    <location>
        <position position="225"/>
    </location>
    <ligand>
        <name>Mg(2+)</name>
        <dbReference type="ChEBI" id="CHEBI:18420"/>
        <label>2</label>
    </ligand>
</feature>
<dbReference type="GO" id="GO:0005829">
    <property type="term" value="C:cytosol"/>
    <property type="evidence" value="ECO:0007669"/>
    <property type="project" value="TreeGrafter"/>
</dbReference>
<feature type="binding site" evidence="4">
    <location>
        <position position="89"/>
    </location>
    <ligand>
        <name>5-phospho-alpha-D-ribose 1-diphosphate</name>
        <dbReference type="ChEBI" id="CHEBI:58017"/>
    </ligand>
</feature>
<dbReference type="EC" id="2.4.2.18" evidence="4"/>
<dbReference type="InterPro" id="IPR000312">
    <property type="entry name" value="Glycosyl_Trfase_fam3"/>
</dbReference>
<dbReference type="EMBL" id="BX248583">
    <property type="protein sequence ID" value="CAD83490.1"/>
    <property type="molecule type" value="Genomic_DNA"/>
</dbReference>
<dbReference type="HOGENOM" id="CLU_034315_3_0_6"/>
<dbReference type="HAMAP" id="MF_00211">
    <property type="entry name" value="TrpD"/>
    <property type="match status" value="1"/>
</dbReference>
<feature type="domain" description="Glycosyl transferase family 3" evidence="5">
    <location>
        <begin position="76"/>
        <end position="323"/>
    </location>
</feature>
<feature type="binding site" evidence="4">
    <location>
        <position position="93"/>
    </location>
    <ligand>
        <name>Mg(2+)</name>
        <dbReference type="ChEBI" id="CHEBI:18420"/>
        <label>1</label>
    </ligand>
</feature>
<dbReference type="Pfam" id="PF02885">
    <property type="entry name" value="Glycos_trans_3N"/>
    <property type="match status" value="1"/>
</dbReference>
<dbReference type="Pfam" id="PF00591">
    <property type="entry name" value="Glycos_transf_3"/>
    <property type="match status" value="1"/>
</dbReference>
<evidence type="ECO:0000256" key="4">
    <source>
        <dbReference type="HAMAP-Rule" id="MF_00211"/>
    </source>
</evidence>
<dbReference type="GO" id="GO:0000162">
    <property type="term" value="P:L-tryptophan biosynthetic process"/>
    <property type="evidence" value="ECO:0007669"/>
    <property type="project" value="UniProtKB-UniRule"/>
</dbReference>
<dbReference type="NCBIfam" id="TIGR01245">
    <property type="entry name" value="trpD"/>
    <property type="match status" value="1"/>
</dbReference>
<comment type="caution">
    <text evidence="4">Lacks conserved residue(s) required for the propagation of feature annotation.</text>
</comment>
<keyword evidence="4" id="KW-0479">Metal-binding</keyword>
<dbReference type="SUPFAM" id="SSF52418">
    <property type="entry name" value="Nucleoside phosphorylase/phosphoribosyltransferase catalytic domain"/>
    <property type="match status" value="1"/>
</dbReference>
<keyword evidence="4" id="KW-0057">Aromatic amino acid biosynthesis</keyword>
<dbReference type="GO" id="GO:0000287">
    <property type="term" value="F:magnesium ion binding"/>
    <property type="evidence" value="ECO:0007669"/>
    <property type="project" value="UniProtKB-UniRule"/>
</dbReference>
<sequence length="340" mass="37691">MTIKKILHILYQGDSLNKTQTAQLMHSIIHKQLSPIQITAALISMKIQGETIEEIVGSARTLLTYSKPCFKPNSLFADITGTGGDGKHTINISTASALVASTCNVKIIKHGNYTISGLSGSMDFLTLYNIDSTNKINQNLKNFTELGICFLCASEYYSIFKDIQYIRKQLNTPTLFNIIGPLINPARPPFALIGVYKKELLFPVAQALKQLNYNRAIVVHGDGIDEVSLHHSTTVLELYDDGRISDYTVTPEDFGLHTHPIQELYCDSKQTAYNSIINILQGKGKPSHMETVAANVALLLKLFGQNDLRLNASNALNQMYNGEPYKKLLSLSRLNNNIIS</sequence>
<keyword evidence="2 4" id="KW-0808">Transferase</keyword>
<keyword evidence="4" id="KW-0460">Magnesium</keyword>
<evidence type="ECO:0000259" key="6">
    <source>
        <dbReference type="Pfam" id="PF02885"/>
    </source>
</evidence>
<feature type="binding site" evidence="4">
    <location>
        <position position="226"/>
    </location>
    <ligand>
        <name>Mg(2+)</name>
        <dbReference type="ChEBI" id="CHEBI:18420"/>
        <label>1</label>
    </ligand>
</feature>
<comment type="similarity">
    <text evidence="4">Belongs to the anthranilate phosphoribosyltransferase family.</text>
</comment>
<evidence type="ECO:0000256" key="3">
    <source>
        <dbReference type="ARBA" id="ARBA00022822"/>
    </source>
</evidence>
<comment type="function">
    <text evidence="4">Catalyzes the transfer of the phosphoribosyl group of 5-phosphorylribose-1-pyrophosphate (PRPP) to anthranilate to yield N-(5'-phosphoribosyl)-anthranilate (PRA).</text>
</comment>
<dbReference type="eggNOG" id="COG0547">
    <property type="taxonomic scope" value="Bacteria"/>
</dbReference>
<comment type="pathway">
    <text evidence="4">Amino-acid biosynthesis; L-tryptophan biosynthesis; L-tryptophan from chorismate: step 2/5.</text>
</comment>
<keyword evidence="1 4" id="KW-0328">Glycosyltransferase</keyword>
<feature type="binding site" evidence="4">
    <location>
        <position position="167"/>
    </location>
    <ligand>
        <name>anthranilate</name>
        <dbReference type="ChEBI" id="CHEBI:16567"/>
        <label>2</label>
    </ligand>
</feature>
<organism evidence="7 8">
    <name type="scientific">Blochmanniella floridana</name>
    <dbReference type="NCBI Taxonomy" id="203907"/>
    <lineage>
        <taxon>Bacteria</taxon>
        <taxon>Pseudomonadati</taxon>
        <taxon>Pseudomonadota</taxon>
        <taxon>Gammaproteobacteria</taxon>
        <taxon>Enterobacterales</taxon>
        <taxon>Enterobacteriaceae</taxon>
        <taxon>ant endosymbionts</taxon>
        <taxon>Candidatus Blochmanniella</taxon>
    </lineage>
</organism>
<proteinExistence type="inferred from homology"/>
<dbReference type="SUPFAM" id="SSF47648">
    <property type="entry name" value="Nucleoside phosphorylase/phosphoribosyltransferase N-terminal domain"/>
    <property type="match status" value="1"/>
</dbReference>
<keyword evidence="8" id="KW-1185">Reference proteome</keyword>
<dbReference type="GO" id="GO:0004048">
    <property type="term" value="F:anthranilate phosphoribosyltransferase activity"/>
    <property type="evidence" value="ECO:0007669"/>
    <property type="project" value="UniProtKB-UniRule"/>
</dbReference>
<dbReference type="OrthoDB" id="9806430at2"/>
<dbReference type="UniPathway" id="UPA00035">
    <property type="reaction ID" value="UER00041"/>
</dbReference>
<dbReference type="PANTHER" id="PTHR43285:SF2">
    <property type="entry name" value="ANTHRANILATE PHOSPHORIBOSYLTRANSFERASE"/>
    <property type="match status" value="1"/>
</dbReference>
<feature type="binding site" evidence="4">
    <location>
        <begin position="84"/>
        <end position="85"/>
    </location>
    <ligand>
        <name>5-phospho-alpha-D-ribose 1-diphosphate</name>
        <dbReference type="ChEBI" id="CHEBI:58017"/>
    </ligand>
</feature>
<dbReference type="Proteomes" id="UP000002192">
    <property type="component" value="Chromosome"/>
</dbReference>
<accession>Q7VR02</accession>
<feature type="domain" description="Glycosyl transferase family 3 N-terminal" evidence="6">
    <location>
        <begin position="4"/>
        <end position="63"/>
    </location>
</feature>
<name>Q7VR02_BLOFL</name>
<dbReference type="Gene3D" id="1.20.970.10">
    <property type="entry name" value="Transferase, Pyrimidine Nucleoside Phosphorylase, Chain C"/>
    <property type="match status" value="1"/>
</dbReference>
<comment type="subunit">
    <text evidence="4">Homodimer.</text>
</comment>
<dbReference type="InterPro" id="IPR017459">
    <property type="entry name" value="Glycosyl_Trfase_fam3_N_dom"/>
</dbReference>
<dbReference type="Gene3D" id="3.40.1030.10">
    <property type="entry name" value="Nucleoside phosphorylase/phosphoribosyltransferase catalytic domain"/>
    <property type="match status" value="1"/>
</dbReference>
<evidence type="ECO:0000259" key="5">
    <source>
        <dbReference type="Pfam" id="PF00591"/>
    </source>
</evidence>
<comment type="catalytic activity">
    <reaction evidence="4">
        <text>N-(5-phospho-beta-D-ribosyl)anthranilate + diphosphate = 5-phospho-alpha-D-ribose 1-diphosphate + anthranilate</text>
        <dbReference type="Rhea" id="RHEA:11768"/>
        <dbReference type="ChEBI" id="CHEBI:16567"/>
        <dbReference type="ChEBI" id="CHEBI:18277"/>
        <dbReference type="ChEBI" id="CHEBI:33019"/>
        <dbReference type="ChEBI" id="CHEBI:58017"/>
        <dbReference type="EC" id="2.4.2.18"/>
    </reaction>
</comment>
<feature type="binding site" evidence="4">
    <location>
        <position position="121"/>
    </location>
    <ligand>
        <name>5-phospho-alpha-D-ribose 1-diphosphate</name>
        <dbReference type="ChEBI" id="CHEBI:58017"/>
    </ligand>
</feature>
<evidence type="ECO:0000313" key="7">
    <source>
        <dbReference type="EMBL" id="CAD83490.1"/>
    </source>
</evidence>
<dbReference type="PANTHER" id="PTHR43285">
    <property type="entry name" value="ANTHRANILATE PHOSPHORIBOSYLTRANSFERASE"/>
    <property type="match status" value="1"/>
</dbReference>
<feature type="binding site" evidence="4">
    <location>
        <begin position="91"/>
        <end position="94"/>
    </location>
    <ligand>
        <name>5-phospho-alpha-D-ribose 1-diphosphate</name>
        <dbReference type="ChEBI" id="CHEBI:58017"/>
    </ligand>
</feature>
<gene>
    <name evidence="4 7" type="primary">trpD</name>
    <name evidence="7" type="ordered locus">Bfl428</name>
</gene>
<dbReference type="AlphaFoldDB" id="Q7VR02"/>
<protein>
    <recommendedName>
        <fullName evidence="4">Anthranilate phosphoribosyltransferase</fullName>
        <ecNumber evidence="4">2.4.2.18</ecNumber>
    </recommendedName>
</protein>
<dbReference type="InterPro" id="IPR005940">
    <property type="entry name" value="Anthranilate_Pribosyl_Tfrase"/>
</dbReference>
<dbReference type="InterPro" id="IPR036320">
    <property type="entry name" value="Glycosyl_Trfase_fam3_N_dom_sf"/>
</dbReference>
<comment type="cofactor">
    <cofactor evidence="4">
        <name>Mg(2+)</name>
        <dbReference type="ChEBI" id="CHEBI:18420"/>
    </cofactor>
    <text evidence="4">Binds 2 magnesium ions per monomer.</text>
</comment>
<keyword evidence="4" id="KW-0028">Amino-acid biosynthesis</keyword>
<evidence type="ECO:0000256" key="1">
    <source>
        <dbReference type="ARBA" id="ARBA00022676"/>
    </source>
</evidence>
<feature type="binding site" evidence="4">
    <location>
        <position position="226"/>
    </location>
    <ligand>
        <name>Mg(2+)</name>
        <dbReference type="ChEBI" id="CHEBI:18420"/>
        <label>2</label>
    </ligand>
</feature>
<evidence type="ECO:0000256" key="2">
    <source>
        <dbReference type="ARBA" id="ARBA00022679"/>
    </source>
</evidence>
<dbReference type="InterPro" id="IPR035902">
    <property type="entry name" value="Nuc_phospho_transferase"/>
</dbReference>
<feature type="binding site" evidence="4">
    <location>
        <begin position="109"/>
        <end position="117"/>
    </location>
    <ligand>
        <name>5-phospho-alpha-D-ribose 1-diphosphate</name>
        <dbReference type="ChEBI" id="CHEBI:58017"/>
    </ligand>
</feature>
<keyword evidence="3 4" id="KW-0822">Tryptophan biosynthesis</keyword>
<dbReference type="KEGG" id="bfl:Bfl428"/>
<feature type="binding site" evidence="4">
    <location>
        <position position="81"/>
    </location>
    <ligand>
        <name>5-phospho-alpha-D-ribose 1-diphosphate</name>
        <dbReference type="ChEBI" id="CHEBI:58017"/>
    </ligand>
</feature>
<reference evidence="7 8" key="1">
    <citation type="journal article" date="2003" name="Proc. Natl. Acad. Sci. U.S.A.">
        <title>The genome sequence of Blochmannia floridanus: comparative analysis of reduced genomes.</title>
        <authorList>
            <person name="Gil R."/>
            <person name="Silva F.J."/>
            <person name="Zientz E."/>
            <person name="Delmotte F."/>
            <person name="Gonzalez-Candelas F."/>
            <person name="Latorre A."/>
            <person name="Rausell C."/>
            <person name="Kramerbeek J."/>
            <person name="Gadau J."/>
            <person name="Hoelldobler B."/>
            <person name="van Ham R.C.H.J."/>
            <person name="Gross R."/>
            <person name="Moya A."/>
        </authorList>
    </citation>
    <scope>NUCLEOTIDE SEQUENCE [LARGE SCALE GENOMIC DNA]</scope>
</reference>